<dbReference type="GO" id="GO:0030246">
    <property type="term" value="F:carbohydrate binding"/>
    <property type="evidence" value="ECO:0007669"/>
    <property type="project" value="InterPro"/>
</dbReference>
<dbReference type="AlphaFoldDB" id="A0A7X0XP38"/>
<dbReference type="Gene3D" id="3.40.50.1360">
    <property type="match status" value="1"/>
</dbReference>
<evidence type="ECO:0000313" key="8">
    <source>
        <dbReference type="Proteomes" id="UP000547643"/>
    </source>
</evidence>
<dbReference type="InterPro" id="IPR007324">
    <property type="entry name" value="Sugar-bd_dom_put"/>
</dbReference>
<feature type="domain" description="Transposase IS30-like HTH" evidence="6">
    <location>
        <begin position="11"/>
        <end position="43"/>
    </location>
</feature>
<dbReference type="InterPro" id="IPR011991">
    <property type="entry name" value="ArsR-like_HTH"/>
</dbReference>
<dbReference type="RefSeq" id="WP_185494492.1">
    <property type="nucleotide sequence ID" value="NZ_JAARUV010000001.1"/>
</dbReference>
<dbReference type="InterPro" id="IPR037171">
    <property type="entry name" value="NagB/RpiA_transferase-like"/>
</dbReference>
<sequence>MSTEENRLLVRIAELYYNEDKTQSQIAKELNIHRSTISRLLKKSRENGIVKIDINHDMAGTYSIEKKFKSLFPLQKVIIIPTVSEMGKKTLTQLLAKAANSYLHSVIKDSMIIGFSWGESMTAVASELQEMETENVVCVPMIGGPSGKLDSDYHVNRVVYEVAKKINAKSILIDSPAIPETVELKNALMNTQFNKELTEIWNNLDIAVFGVGSTGLSQKIMWRQFYGENVLSALSSKNVVGDVISRFFDENGVPAQSDLNNRTIGTTLEQLKMTKIRIGISESVEKAKAILGALRGEYINVLITTDETANSILELMGEKEI</sequence>
<comment type="caution">
    <text evidence="7">The sequence shown here is derived from an EMBL/GenBank/DDBJ whole genome shotgun (WGS) entry which is preliminary data.</text>
</comment>
<dbReference type="Pfam" id="PF04198">
    <property type="entry name" value="Sugar-bind"/>
    <property type="match status" value="1"/>
</dbReference>
<evidence type="ECO:0000256" key="3">
    <source>
        <dbReference type="ARBA" id="ARBA00023125"/>
    </source>
</evidence>
<evidence type="ECO:0000259" key="6">
    <source>
        <dbReference type="Pfam" id="PF13936"/>
    </source>
</evidence>
<evidence type="ECO:0000313" key="7">
    <source>
        <dbReference type="EMBL" id="MBC1778054.1"/>
    </source>
</evidence>
<dbReference type="EMBL" id="JAARUV010000001">
    <property type="protein sequence ID" value="MBC1778054.1"/>
    <property type="molecule type" value="Genomic_DNA"/>
</dbReference>
<keyword evidence="4" id="KW-0804">Transcription</keyword>
<dbReference type="InterPro" id="IPR025246">
    <property type="entry name" value="IS30-like_HTH"/>
</dbReference>
<proteinExistence type="inferred from homology"/>
<gene>
    <name evidence="7" type="ORF">HCA46_04315</name>
</gene>
<dbReference type="Pfam" id="PF13936">
    <property type="entry name" value="HTH_38"/>
    <property type="match status" value="1"/>
</dbReference>
<accession>A0A7X0XP38</accession>
<evidence type="ECO:0000259" key="5">
    <source>
        <dbReference type="Pfam" id="PF04198"/>
    </source>
</evidence>
<name>A0A7X0XP38_9LIST</name>
<dbReference type="PANTHER" id="PTHR34294">
    <property type="entry name" value="TRANSCRIPTIONAL REGULATOR-RELATED"/>
    <property type="match status" value="1"/>
</dbReference>
<evidence type="ECO:0000256" key="4">
    <source>
        <dbReference type="ARBA" id="ARBA00023163"/>
    </source>
</evidence>
<protein>
    <submittedName>
        <fullName evidence="7">Sugar-binding transcriptional regulator</fullName>
    </submittedName>
</protein>
<dbReference type="SUPFAM" id="SSF100950">
    <property type="entry name" value="NagB/RpiA/CoA transferase-like"/>
    <property type="match status" value="1"/>
</dbReference>
<dbReference type="Proteomes" id="UP000547643">
    <property type="component" value="Unassembled WGS sequence"/>
</dbReference>
<dbReference type="Gene3D" id="1.10.10.60">
    <property type="entry name" value="Homeodomain-like"/>
    <property type="match status" value="1"/>
</dbReference>
<reference evidence="7 8" key="1">
    <citation type="submission" date="2020-03" db="EMBL/GenBank/DDBJ databases">
        <title>Soil Listeria distribution.</title>
        <authorList>
            <person name="Liao J."/>
            <person name="Wiedmann M."/>
        </authorList>
    </citation>
    <scope>NUCLEOTIDE SEQUENCE [LARGE SCALE GENOMIC DNA]</scope>
    <source>
        <strain evidence="7 8">FSL L7-1017</strain>
    </source>
</reference>
<comment type="similarity">
    <text evidence="1">Belongs to the SorC transcriptional regulatory family.</text>
</comment>
<keyword evidence="2" id="KW-0805">Transcription regulation</keyword>
<organism evidence="7 8">
    <name type="scientific">Listeria booriae</name>
    <dbReference type="NCBI Taxonomy" id="1552123"/>
    <lineage>
        <taxon>Bacteria</taxon>
        <taxon>Bacillati</taxon>
        <taxon>Bacillota</taxon>
        <taxon>Bacilli</taxon>
        <taxon>Bacillales</taxon>
        <taxon>Listeriaceae</taxon>
        <taxon>Listeria</taxon>
    </lineage>
</organism>
<dbReference type="InterPro" id="IPR051054">
    <property type="entry name" value="SorC_transcr_regulators"/>
</dbReference>
<dbReference type="PANTHER" id="PTHR34294:SF1">
    <property type="entry name" value="TRANSCRIPTIONAL REGULATOR LSRR"/>
    <property type="match status" value="1"/>
</dbReference>
<dbReference type="SUPFAM" id="SSF46689">
    <property type="entry name" value="Homeodomain-like"/>
    <property type="match status" value="1"/>
</dbReference>
<dbReference type="GO" id="GO:0003677">
    <property type="term" value="F:DNA binding"/>
    <property type="evidence" value="ECO:0007669"/>
    <property type="project" value="UniProtKB-KW"/>
</dbReference>
<dbReference type="InterPro" id="IPR009057">
    <property type="entry name" value="Homeodomain-like_sf"/>
</dbReference>
<dbReference type="CDD" id="cd00090">
    <property type="entry name" value="HTH_ARSR"/>
    <property type="match status" value="1"/>
</dbReference>
<evidence type="ECO:0000256" key="1">
    <source>
        <dbReference type="ARBA" id="ARBA00010466"/>
    </source>
</evidence>
<keyword evidence="3" id="KW-0238">DNA-binding</keyword>
<feature type="domain" description="Sugar-binding" evidence="5">
    <location>
        <begin position="58"/>
        <end position="314"/>
    </location>
</feature>
<evidence type="ECO:0000256" key="2">
    <source>
        <dbReference type="ARBA" id="ARBA00023015"/>
    </source>
</evidence>